<keyword evidence="3" id="KW-1185">Reference proteome</keyword>
<feature type="region of interest" description="Disordered" evidence="1">
    <location>
        <begin position="1"/>
        <end position="28"/>
    </location>
</feature>
<protein>
    <submittedName>
        <fullName evidence="4">Protein BIG GRAIN 1-like A</fullName>
    </submittedName>
</protein>
<reference evidence="2 3" key="2">
    <citation type="submission" date="2018-11" db="EMBL/GenBank/DDBJ databases">
        <authorList>
            <consortium name="Pathogen Informatics"/>
        </authorList>
    </citation>
    <scope>NUCLEOTIDE SEQUENCE [LARGE SCALE GENOMIC DNA]</scope>
</reference>
<reference evidence="4" key="1">
    <citation type="submission" date="2017-02" db="UniProtKB">
        <authorList>
            <consortium name="WormBaseParasite"/>
        </authorList>
    </citation>
    <scope>IDENTIFICATION</scope>
</reference>
<dbReference type="EMBL" id="UYYF01004289">
    <property type="protein sequence ID" value="VDN01582.1"/>
    <property type="molecule type" value="Genomic_DNA"/>
</dbReference>
<evidence type="ECO:0000256" key="1">
    <source>
        <dbReference type="SAM" id="MobiDB-lite"/>
    </source>
</evidence>
<accession>A0A0N5CVX6</accession>
<evidence type="ECO:0000313" key="3">
    <source>
        <dbReference type="Proteomes" id="UP000276776"/>
    </source>
</evidence>
<feature type="compositionally biased region" description="Low complexity" evidence="1">
    <location>
        <begin position="7"/>
        <end position="21"/>
    </location>
</feature>
<sequence length="291" mass="33130">MNVSNATTKRPSTRRTSSLSRDSSRHHPQYFQLRHTTVASCDANTLYKLDQLTFEKKHNRREPSKAEANLISISSTNSQQINTSFAKIKPRENVVKLECTARSCSFLEENKRDLDKKDIVTQLQHLATAPHKINTVDKSTRGNSFKIKNTSYCQGFAGSPSSLKKTSKKDAKTNKANPSRFLAYSGCTSQVNGETNALYRIENAINTKQMEQKLWSLSSSKRRGSQKNFTYLQQRKTTNEDHLDYTWSYLNRGFCSTEDELYENVDNHTGPPETTTNPFSPYIYSNRLSLG</sequence>
<dbReference type="Proteomes" id="UP000276776">
    <property type="component" value="Unassembled WGS sequence"/>
</dbReference>
<proteinExistence type="predicted"/>
<dbReference type="WBParaSite" id="TCLT_0000447801-mRNA-1">
    <property type="protein sequence ID" value="TCLT_0000447801-mRNA-1"/>
    <property type="gene ID" value="TCLT_0000447801"/>
</dbReference>
<organism evidence="4">
    <name type="scientific">Thelazia callipaeda</name>
    <name type="common">Oriental eyeworm</name>
    <name type="synonym">Parasitic nematode</name>
    <dbReference type="NCBI Taxonomy" id="103827"/>
    <lineage>
        <taxon>Eukaryota</taxon>
        <taxon>Metazoa</taxon>
        <taxon>Ecdysozoa</taxon>
        <taxon>Nematoda</taxon>
        <taxon>Chromadorea</taxon>
        <taxon>Rhabditida</taxon>
        <taxon>Spirurina</taxon>
        <taxon>Spiruromorpha</taxon>
        <taxon>Thelazioidea</taxon>
        <taxon>Thelaziidae</taxon>
        <taxon>Thelazia</taxon>
    </lineage>
</organism>
<name>A0A0N5CVX6_THECL</name>
<evidence type="ECO:0000313" key="2">
    <source>
        <dbReference type="EMBL" id="VDN01582.1"/>
    </source>
</evidence>
<evidence type="ECO:0000313" key="4">
    <source>
        <dbReference type="WBParaSite" id="TCLT_0000447801-mRNA-1"/>
    </source>
</evidence>
<dbReference type="AlphaFoldDB" id="A0A0N5CVX6"/>
<dbReference type="OMA" id="CDANTLY"/>
<gene>
    <name evidence="2" type="ORF">TCLT_LOCUS4467</name>
</gene>